<evidence type="ECO:0000313" key="5">
    <source>
        <dbReference type="Proteomes" id="UP000606172"/>
    </source>
</evidence>
<evidence type="ECO:0000259" key="3">
    <source>
        <dbReference type="Pfam" id="PF00188"/>
    </source>
</evidence>
<dbReference type="SUPFAM" id="SSF55797">
    <property type="entry name" value="PR-1-like"/>
    <property type="match status" value="1"/>
</dbReference>
<dbReference type="CDD" id="cd05379">
    <property type="entry name" value="CAP_bacterial"/>
    <property type="match status" value="1"/>
</dbReference>
<feature type="region of interest" description="Disordered" evidence="1">
    <location>
        <begin position="129"/>
        <end position="182"/>
    </location>
</feature>
<protein>
    <recommendedName>
        <fullName evidence="3">SCP domain-containing protein</fullName>
    </recommendedName>
</protein>
<comment type="caution">
    <text evidence="4">The sequence shown here is derived from an EMBL/GenBank/DDBJ whole genome shotgun (WGS) entry which is preliminary data.</text>
</comment>
<evidence type="ECO:0000256" key="1">
    <source>
        <dbReference type="SAM" id="MobiDB-lite"/>
    </source>
</evidence>
<feature type="compositionally biased region" description="Low complexity" evidence="1">
    <location>
        <begin position="152"/>
        <end position="177"/>
    </location>
</feature>
<dbReference type="PANTHER" id="PTHR31157:SF1">
    <property type="entry name" value="SCP DOMAIN-CONTAINING PROTEIN"/>
    <property type="match status" value="1"/>
</dbReference>
<dbReference type="RefSeq" id="WP_204025575.1">
    <property type="nucleotide sequence ID" value="NZ_BOOW01000018.1"/>
</dbReference>
<proteinExistence type="predicted"/>
<dbReference type="Proteomes" id="UP000606172">
    <property type="component" value="Unassembled WGS sequence"/>
</dbReference>
<reference evidence="4" key="1">
    <citation type="submission" date="2021-01" db="EMBL/GenBank/DDBJ databases">
        <title>Whole genome shotgun sequence of Sinosporangium siamense NBRC 109515.</title>
        <authorList>
            <person name="Komaki H."/>
            <person name="Tamura T."/>
        </authorList>
    </citation>
    <scope>NUCLEOTIDE SEQUENCE</scope>
    <source>
        <strain evidence="4">NBRC 109515</strain>
    </source>
</reference>
<keyword evidence="2" id="KW-0732">Signal</keyword>
<gene>
    <name evidence="4" type="ORF">Ssi02_28540</name>
</gene>
<evidence type="ECO:0000256" key="2">
    <source>
        <dbReference type="SAM" id="SignalP"/>
    </source>
</evidence>
<dbReference type="Pfam" id="PF00188">
    <property type="entry name" value="CAP"/>
    <property type="match status" value="1"/>
</dbReference>
<accession>A0A919REW6</accession>
<sequence length="313" mass="32423">MRGPTRALAYIGGVVALSAIPAPAQATAGAAATQALNCQVVAVKPTVDNKGVVRGEIQREGCERPITLRVRLIADKPGSDPILASASRTLINGAVTTTANCTSDADSYYVVALGRNGLVAESQAVKLSCGPGASPSPSVTPTRPQPTPTRPTPSRTPTRTPTATPTSTVAPTASPEPTETDGLVGTAIEREVVRLTNDARRQNGCQPVTADARLRAAAAGHSKDMADRGYFSHTSPEGKNPGDRIKASGFTPMRGWGENIAMGQRTAEAVVKGWLNSAGHRANMLNCAHTHIGVGHHAGGAKGGPYWTQVFAR</sequence>
<feature type="chain" id="PRO_5036952273" description="SCP domain-containing protein" evidence="2">
    <location>
        <begin position="27"/>
        <end position="313"/>
    </location>
</feature>
<feature type="signal peptide" evidence="2">
    <location>
        <begin position="1"/>
        <end position="26"/>
    </location>
</feature>
<evidence type="ECO:0000313" key="4">
    <source>
        <dbReference type="EMBL" id="GII92623.1"/>
    </source>
</evidence>
<dbReference type="EMBL" id="BOOW01000018">
    <property type="protein sequence ID" value="GII92623.1"/>
    <property type="molecule type" value="Genomic_DNA"/>
</dbReference>
<keyword evidence="5" id="KW-1185">Reference proteome</keyword>
<dbReference type="AlphaFoldDB" id="A0A919REW6"/>
<dbReference type="InterPro" id="IPR014044">
    <property type="entry name" value="CAP_dom"/>
</dbReference>
<feature type="compositionally biased region" description="Low complexity" evidence="1">
    <location>
        <begin position="133"/>
        <end position="142"/>
    </location>
</feature>
<organism evidence="4 5">
    <name type="scientific">Sinosporangium siamense</name>
    <dbReference type="NCBI Taxonomy" id="1367973"/>
    <lineage>
        <taxon>Bacteria</taxon>
        <taxon>Bacillati</taxon>
        <taxon>Actinomycetota</taxon>
        <taxon>Actinomycetes</taxon>
        <taxon>Streptosporangiales</taxon>
        <taxon>Streptosporangiaceae</taxon>
        <taxon>Sinosporangium</taxon>
    </lineage>
</organism>
<name>A0A919REW6_9ACTN</name>
<dbReference type="InterPro" id="IPR035940">
    <property type="entry name" value="CAP_sf"/>
</dbReference>
<feature type="domain" description="SCP" evidence="3">
    <location>
        <begin position="194"/>
        <end position="311"/>
    </location>
</feature>
<dbReference type="PANTHER" id="PTHR31157">
    <property type="entry name" value="SCP DOMAIN-CONTAINING PROTEIN"/>
    <property type="match status" value="1"/>
</dbReference>
<dbReference type="Gene3D" id="3.40.33.10">
    <property type="entry name" value="CAP"/>
    <property type="match status" value="1"/>
</dbReference>